<proteinExistence type="inferred from homology"/>
<keyword evidence="7 14" id="KW-0418">Kinase</keyword>
<comment type="similarity">
    <text evidence="2">Belongs to the HPPK family.</text>
</comment>
<evidence type="ECO:0000256" key="5">
    <source>
        <dbReference type="ARBA" id="ARBA00022679"/>
    </source>
</evidence>
<dbReference type="InterPro" id="IPR035907">
    <property type="entry name" value="Hppk_sf"/>
</dbReference>
<dbReference type="RefSeq" id="WP_106265705.1">
    <property type="nucleotide sequence ID" value="NZ_PVTQ01000009.1"/>
</dbReference>
<reference evidence="14 15" key="1">
    <citation type="submission" date="2018-03" db="EMBL/GenBank/DDBJ databases">
        <title>Genomic Encyclopedia of Archaeal and Bacterial Type Strains, Phase II (KMG-II): from individual species to whole genera.</title>
        <authorList>
            <person name="Goeker M."/>
        </authorList>
    </citation>
    <scope>NUCLEOTIDE SEQUENCE [LARGE SCALE GENOMIC DNA]</scope>
    <source>
        <strain evidence="14 15">DSM 100212</strain>
    </source>
</reference>
<evidence type="ECO:0000313" key="15">
    <source>
        <dbReference type="Proteomes" id="UP000238392"/>
    </source>
</evidence>
<dbReference type="CDD" id="cd00483">
    <property type="entry name" value="HPPK"/>
    <property type="match status" value="1"/>
</dbReference>
<keyword evidence="15" id="KW-1185">Reference proteome</keyword>
<comment type="pathway">
    <text evidence="1">Cofactor biosynthesis; tetrahydrofolate biosynthesis; 2-amino-4-hydroxy-6-hydroxymethyl-7,8-dihydropteridine diphosphate from 7,8-dihydroneopterin triphosphate: step 4/4.</text>
</comment>
<dbReference type="EC" id="2.7.6.3" evidence="3"/>
<dbReference type="UniPathway" id="UPA00077">
    <property type="reaction ID" value="UER00155"/>
</dbReference>
<protein>
    <recommendedName>
        <fullName evidence="4">2-amino-4-hydroxy-6-hydroxymethyldihydropteridine pyrophosphokinase</fullName>
        <ecNumber evidence="3">2.7.6.3</ecNumber>
    </recommendedName>
    <alternativeName>
        <fullName evidence="11">6-hydroxymethyl-7,8-dihydropterin pyrophosphokinase</fullName>
    </alternativeName>
    <alternativeName>
        <fullName evidence="12">7,8-dihydro-6-hydroxymethylpterin-pyrophosphokinase</fullName>
    </alternativeName>
</protein>
<feature type="domain" description="7,8-dihydro-6-hydroxymethylpterin-pyrophosphokinase" evidence="13">
    <location>
        <begin position="94"/>
        <end position="105"/>
    </location>
</feature>
<organism evidence="14 15">
    <name type="scientific">Donghicola tyrosinivorans</name>
    <dbReference type="NCBI Taxonomy" id="1652492"/>
    <lineage>
        <taxon>Bacteria</taxon>
        <taxon>Pseudomonadati</taxon>
        <taxon>Pseudomonadota</taxon>
        <taxon>Alphaproteobacteria</taxon>
        <taxon>Rhodobacterales</taxon>
        <taxon>Roseobacteraceae</taxon>
        <taxon>Donghicola</taxon>
    </lineage>
</organism>
<name>A0A2T0WM85_9RHOB</name>
<evidence type="ECO:0000256" key="11">
    <source>
        <dbReference type="ARBA" id="ARBA00029766"/>
    </source>
</evidence>
<dbReference type="OrthoDB" id="9808041at2"/>
<evidence type="ECO:0000256" key="1">
    <source>
        <dbReference type="ARBA" id="ARBA00005051"/>
    </source>
</evidence>
<dbReference type="SUPFAM" id="SSF55083">
    <property type="entry name" value="6-hydroxymethyl-7,8-dihydropterin pyrophosphokinase, HPPK"/>
    <property type="match status" value="1"/>
</dbReference>
<dbReference type="Pfam" id="PF01288">
    <property type="entry name" value="HPPK"/>
    <property type="match status" value="1"/>
</dbReference>
<dbReference type="GO" id="GO:0046656">
    <property type="term" value="P:folic acid biosynthetic process"/>
    <property type="evidence" value="ECO:0007669"/>
    <property type="project" value="UniProtKB-KW"/>
</dbReference>
<dbReference type="NCBIfam" id="TIGR01498">
    <property type="entry name" value="folK"/>
    <property type="match status" value="1"/>
</dbReference>
<keyword evidence="9" id="KW-0289">Folate biosynthesis</keyword>
<evidence type="ECO:0000256" key="10">
    <source>
        <dbReference type="ARBA" id="ARBA00029409"/>
    </source>
</evidence>
<keyword evidence="5" id="KW-0808">Transferase</keyword>
<dbReference type="GO" id="GO:0046654">
    <property type="term" value="P:tetrahydrofolate biosynthetic process"/>
    <property type="evidence" value="ECO:0007669"/>
    <property type="project" value="UniProtKB-UniPathway"/>
</dbReference>
<dbReference type="Gene3D" id="3.30.70.560">
    <property type="entry name" value="7,8-Dihydro-6-hydroxymethylpterin-pyrophosphokinase HPPK"/>
    <property type="match status" value="1"/>
</dbReference>
<keyword evidence="8" id="KW-0067">ATP-binding</keyword>
<dbReference type="PANTHER" id="PTHR43071">
    <property type="entry name" value="2-AMINO-4-HYDROXY-6-HYDROXYMETHYLDIHYDROPTERIDINE PYROPHOSPHOKINASE"/>
    <property type="match status" value="1"/>
</dbReference>
<evidence type="ECO:0000256" key="9">
    <source>
        <dbReference type="ARBA" id="ARBA00022909"/>
    </source>
</evidence>
<evidence type="ECO:0000256" key="8">
    <source>
        <dbReference type="ARBA" id="ARBA00022840"/>
    </source>
</evidence>
<evidence type="ECO:0000256" key="6">
    <source>
        <dbReference type="ARBA" id="ARBA00022741"/>
    </source>
</evidence>
<dbReference type="InterPro" id="IPR000550">
    <property type="entry name" value="Hppk"/>
</dbReference>
<dbReference type="AlphaFoldDB" id="A0A2T0WM85"/>
<evidence type="ECO:0000259" key="13">
    <source>
        <dbReference type="PROSITE" id="PS00794"/>
    </source>
</evidence>
<comment type="caution">
    <text evidence="14">The sequence shown here is derived from an EMBL/GenBank/DDBJ whole genome shotgun (WGS) entry which is preliminary data.</text>
</comment>
<evidence type="ECO:0000256" key="4">
    <source>
        <dbReference type="ARBA" id="ARBA00016218"/>
    </source>
</evidence>
<dbReference type="GO" id="GO:0003848">
    <property type="term" value="F:2-amino-4-hydroxy-6-hydroxymethyldihydropteridine diphosphokinase activity"/>
    <property type="evidence" value="ECO:0007669"/>
    <property type="project" value="UniProtKB-EC"/>
</dbReference>
<dbReference type="GO" id="GO:0016301">
    <property type="term" value="F:kinase activity"/>
    <property type="evidence" value="ECO:0007669"/>
    <property type="project" value="UniProtKB-KW"/>
</dbReference>
<evidence type="ECO:0000256" key="3">
    <source>
        <dbReference type="ARBA" id="ARBA00013253"/>
    </source>
</evidence>
<evidence type="ECO:0000256" key="7">
    <source>
        <dbReference type="ARBA" id="ARBA00022777"/>
    </source>
</evidence>
<accession>A0A2T0WM85</accession>
<comment type="function">
    <text evidence="10">Catalyzes the transfer of pyrophosphate from adenosine triphosphate (ATP) to 6-hydroxymethyl-7,8-dihydropterin, an enzymatic step in folate biosynthesis pathway.</text>
</comment>
<evidence type="ECO:0000313" key="14">
    <source>
        <dbReference type="EMBL" id="PRY87807.1"/>
    </source>
</evidence>
<keyword evidence="6" id="KW-0547">Nucleotide-binding</keyword>
<evidence type="ECO:0000256" key="2">
    <source>
        <dbReference type="ARBA" id="ARBA00005810"/>
    </source>
</evidence>
<sequence length="200" mass="22318">MKKYRQVLIAMGGNSSANIISLVQIQRKALDRLGALGVSVQTVSRFYTNPAFPAGNGNDYVNSVVEMVSDKPEVELLDALHVVEGEFGRTREGRWAPRSLDLDLLSVGDEIAPNREIWDDWYSLSLERQMAEAPEQLILPHPRMQDRAFVLVPLCDVAPDWVHPVLGRSARELCESLPAKDRESVVPIPETRVVNFSQGV</sequence>
<dbReference type="EMBL" id="PVTQ01000009">
    <property type="protein sequence ID" value="PRY87807.1"/>
    <property type="molecule type" value="Genomic_DNA"/>
</dbReference>
<evidence type="ECO:0000256" key="12">
    <source>
        <dbReference type="ARBA" id="ARBA00033413"/>
    </source>
</evidence>
<dbReference type="PANTHER" id="PTHR43071:SF1">
    <property type="entry name" value="2-AMINO-4-HYDROXY-6-HYDROXYMETHYLDIHYDROPTERIDINE PYROPHOSPHOKINASE"/>
    <property type="match status" value="1"/>
</dbReference>
<dbReference type="PROSITE" id="PS00794">
    <property type="entry name" value="HPPK"/>
    <property type="match status" value="1"/>
</dbReference>
<dbReference type="GO" id="GO:0005524">
    <property type="term" value="F:ATP binding"/>
    <property type="evidence" value="ECO:0007669"/>
    <property type="project" value="UniProtKB-KW"/>
</dbReference>
<dbReference type="Proteomes" id="UP000238392">
    <property type="component" value="Unassembled WGS sequence"/>
</dbReference>
<gene>
    <name evidence="14" type="ORF">CLV74_109129</name>
</gene>